<organism evidence="1 2">
    <name type="scientific">Psychrobacter nivimaris</name>
    <dbReference type="NCBI Taxonomy" id="281738"/>
    <lineage>
        <taxon>Bacteria</taxon>
        <taxon>Pseudomonadati</taxon>
        <taxon>Pseudomonadota</taxon>
        <taxon>Gammaproteobacteria</taxon>
        <taxon>Moraxellales</taxon>
        <taxon>Moraxellaceae</taxon>
        <taxon>Psychrobacter</taxon>
    </lineage>
</organism>
<protein>
    <submittedName>
        <fullName evidence="1">Uncharacterized protein</fullName>
    </submittedName>
</protein>
<dbReference type="Proteomes" id="UP000471465">
    <property type="component" value="Unassembled WGS sequence"/>
</dbReference>
<dbReference type="AlphaFoldDB" id="A0A6N7BY45"/>
<accession>A0A6N7BY45</accession>
<evidence type="ECO:0000313" key="2">
    <source>
        <dbReference type="Proteomes" id="UP000471465"/>
    </source>
</evidence>
<proteinExistence type="predicted"/>
<sequence>MNRDLVYFTRINIQLLINIKYILYGQLYLKNKFWTEHGTYG</sequence>
<reference evidence="1 2" key="1">
    <citation type="submission" date="2019-09" db="EMBL/GenBank/DDBJ databases">
        <title>Draft genome sequence of Psychrobacter nivimaris LAMA 639, in search for biotechnological relevant genes.</title>
        <authorList>
            <person name="Lima A.O.S."/>
            <person name="Staloch B.E.K."/>
            <person name="Freitas R.C."/>
            <person name="Niero H."/>
            <person name="Silva M.A.C."/>
        </authorList>
    </citation>
    <scope>NUCLEOTIDE SEQUENCE [LARGE SCALE GENOMIC DNA]</scope>
    <source>
        <strain evidence="1 2">LAMA 639</strain>
    </source>
</reference>
<keyword evidence="2" id="KW-1185">Reference proteome</keyword>
<comment type="caution">
    <text evidence="1">The sequence shown here is derived from an EMBL/GenBank/DDBJ whole genome shotgun (WGS) entry which is preliminary data.</text>
</comment>
<dbReference type="EMBL" id="VZIZ01000031">
    <property type="protein sequence ID" value="KAF0567901.1"/>
    <property type="molecule type" value="Genomic_DNA"/>
</dbReference>
<gene>
    <name evidence="1" type="ORF">FQV37_1666</name>
</gene>
<name>A0A6N7BY45_9GAMM</name>
<evidence type="ECO:0000313" key="1">
    <source>
        <dbReference type="EMBL" id="KAF0567901.1"/>
    </source>
</evidence>